<sequence>MPTFVQILDFIGTFAFAVSGIRLASAKRFDWFGAYVCGFAVAVGGGTIRDVLLDVTPAWMTDPIYLLCTGLALVWVIIFGKHIVHLNNTLFTFDAIGLALFTVVGCGKALALGHPFWVAIIMGSITGAAGGVIRDVLINETPLIFRKEIYAMACVVGGTVYWLCWKFGADAFVCQVAGGITVFVVRVFSVRYNICLPILSGNDSGEKEQKNPKE</sequence>
<dbReference type="AlphaFoldDB" id="A0A9D1ZKC2"/>
<evidence type="ECO:0000256" key="2">
    <source>
        <dbReference type="ARBA" id="ARBA00008193"/>
    </source>
</evidence>
<feature type="domain" description="Glycine transporter" evidence="8">
    <location>
        <begin position="92"/>
        <end position="165"/>
    </location>
</feature>
<keyword evidence="6 7" id="KW-0472">Membrane</keyword>
<feature type="transmembrane region" description="Helical" evidence="7">
    <location>
        <begin position="91"/>
        <end position="110"/>
    </location>
</feature>
<feature type="transmembrane region" description="Helical" evidence="7">
    <location>
        <begin position="64"/>
        <end position="84"/>
    </location>
</feature>
<proteinExistence type="inferred from homology"/>
<evidence type="ECO:0000313" key="9">
    <source>
        <dbReference type="EMBL" id="HIY89292.1"/>
    </source>
</evidence>
<keyword evidence="5 7" id="KW-1133">Transmembrane helix</keyword>
<organism evidence="9 10">
    <name type="scientific">Candidatus Bacteroides pullicola</name>
    <dbReference type="NCBI Taxonomy" id="2838475"/>
    <lineage>
        <taxon>Bacteria</taxon>
        <taxon>Pseudomonadati</taxon>
        <taxon>Bacteroidota</taxon>
        <taxon>Bacteroidia</taxon>
        <taxon>Bacteroidales</taxon>
        <taxon>Bacteroidaceae</taxon>
        <taxon>Bacteroides</taxon>
    </lineage>
</organism>
<feature type="transmembrane region" description="Helical" evidence="7">
    <location>
        <begin position="116"/>
        <end position="137"/>
    </location>
</feature>
<evidence type="ECO:0000259" key="8">
    <source>
        <dbReference type="Pfam" id="PF03458"/>
    </source>
</evidence>
<comment type="similarity">
    <text evidence="2">Belongs to the UPF0126 family.</text>
</comment>
<feature type="transmembrane region" description="Helical" evidence="7">
    <location>
        <begin position="149"/>
        <end position="168"/>
    </location>
</feature>
<comment type="subcellular location">
    <subcellularLocation>
        <location evidence="1">Cell membrane</location>
        <topology evidence="1">Multi-pass membrane protein</topology>
    </subcellularLocation>
</comment>
<name>A0A9D1ZKC2_9BACE</name>
<reference evidence="9" key="2">
    <citation type="submission" date="2021-04" db="EMBL/GenBank/DDBJ databases">
        <authorList>
            <person name="Gilroy R."/>
        </authorList>
    </citation>
    <scope>NUCLEOTIDE SEQUENCE</scope>
    <source>
        <strain evidence="9">Gambia2-208</strain>
    </source>
</reference>
<dbReference type="InterPro" id="IPR005115">
    <property type="entry name" value="Gly_transporter"/>
</dbReference>
<evidence type="ECO:0000256" key="6">
    <source>
        <dbReference type="ARBA" id="ARBA00023136"/>
    </source>
</evidence>
<evidence type="ECO:0000313" key="10">
    <source>
        <dbReference type="Proteomes" id="UP000886851"/>
    </source>
</evidence>
<dbReference type="Pfam" id="PF03458">
    <property type="entry name" value="Gly_transporter"/>
    <property type="match status" value="2"/>
</dbReference>
<dbReference type="Proteomes" id="UP000886851">
    <property type="component" value="Unassembled WGS sequence"/>
</dbReference>
<evidence type="ECO:0000256" key="4">
    <source>
        <dbReference type="ARBA" id="ARBA00022692"/>
    </source>
</evidence>
<feature type="transmembrane region" description="Helical" evidence="7">
    <location>
        <begin position="32"/>
        <end position="52"/>
    </location>
</feature>
<evidence type="ECO:0000256" key="7">
    <source>
        <dbReference type="SAM" id="Phobius"/>
    </source>
</evidence>
<evidence type="ECO:0000256" key="1">
    <source>
        <dbReference type="ARBA" id="ARBA00004651"/>
    </source>
</evidence>
<evidence type="ECO:0000256" key="5">
    <source>
        <dbReference type="ARBA" id="ARBA00022989"/>
    </source>
</evidence>
<feature type="transmembrane region" description="Helical" evidence="7">
    <location>
        <begin position="6"/>
        <end position="25"/>
    </location>
</feature>
<evidence type="ECO:0000256" key="3">
    <source>
        <dbReference type="ARBA" id="ARBA00022475"/>
    </source>
</evidence>
<protein>
    <submittedName>
        <fullName evidence="9">Trimeric intracellular cation channel family protein</fullName>
    </submittedName>
</protein>
<comment type="caution">
    <text evidence="9">The sequence shown here is derived from an EMBL/GenBank/DDBJ whole genome shotgun (WGS) entry which is preliminary data.</text>
</comment>
<dbReference type="EMBL" id="DXCV01000080">
    <property type="protein sequence ID" value="HIY89292.1"/>
    <property type="molecule type" value="Genomic_DNA"/>
</dbReference>
<feature type="domain" description="Glycine transporter" evidence="8">
    <location>
        <begin position="7"/>
        <end position="79"/>
    </location>
</feature>
<keyword evidence="4 7" id="KW-0812">Transmembrane</keyword>
<dbReference type="PANTHER" id="PTHR30506:SF3">
    <property type="entry name" value="UPF0126 INNER MEMBRANE PROTEIN YADS-RELATED"/>
    <property type="match status" value="1"/>
</dbReference>
<keyword evidence="3" id="KW-1003">Cell membrane</keyword>
<gene>
    <name evidence="9" type="ORF">H9824_11415</name>
</gene>
<dbReference type="PANTHER" id="PTHR30506">
    <property type="entry name" value="INNER MEMBRANE PROTEIN"/>
    <property type="match status" value="1"/>
</dbReference>
<accession>A0A9D1ZKC2</accession>
<reference evidence="9" key="1">
    <citation type="journal article" date="2021" name="PeerJ">
        <title>Extensive microbial diversity within the chicken gut microbiome revealed by metagenomics and culture.</title>
        <authorList>
            <person name="Gilroy R."/>
            <person name="Ravi A."/>
            <person name="Getino M."/>
            <person name="Pursley I."/>
            <person name="Horton D.L."/>
            <person name="Alikhan N.F."/>
            <person name="Baker D."/>
            <person name="Gharbi K."/>
            <person name="Hall N."/>
            <person name="Watson M."/>
            <person name="Adriaenssens E.M."/>
            <person name="Foster-Nyarko E."/>
            <person name="Jarju S."/>
            <person name="Secka A."/>
            <person name="Antonio M."/>
            <person name="Oren A."/>
            <person name="Chaudhuri R.R."/>
            <person name="La Ragione R."/>
            <person name="Hildebrand F."/>
            <person name="Pallen M.J."/>
        </authorList>
    </citation>
    <scope>NUCLEOTIDE SEQUENCE</scope>
    <source>
        <strain evidence="9">Gambia2-208</strain>
    </source>
</reference>
<dbReference type="GO" id="GO:0005886">
    <property type="term" value="C:plasma membrane"/>
    <property type="evidence" value="ECO:0007669"/>
    <property type="project" value="UniProtKB-SubCell"/>
</dbReference>